<comment type="caution">
    <text evidence="1">The sequence shown here is derived from an EMBL/GenBank/DDBJ whole genome shotgun (WGS) entry which is preliminary data.</text>
</comment>
<dbReference type="Proteomes" id="UP000012153">
    <property type="component" value="Unassembled WGS sequence"/>
</dbReference>
<evidence type="ECO:0000313" key="2">
    <source>
        <dbReference type="Proteomes" id="UP000012153"/>
    </source>
</evidence>
<evidence type="ECO:0008006" key="3">
    <source>
        <dbReference type="Google" id="ProtNLM"/>
    </source>
</evidence>
<dbReference type="Gene3D" id="3.10.180.10">
    <property type="entry name" value="2,3-Dihydroxybiphenyl 1,2-Dioxygenase, domain 1"/>
    <property type="match status" value="1"/>
</dbReference>
<dbReference type="AlphaFoldDB" id="M6U9Z9"/>
<organism evidence="1 2">
    <name type="scientific">Leptospira noguchii serovar Autumnalis str. ZUN142</name>
    <dbReference type="NCBI Taxonomy" id="1085540"/>
    <lineage>
        <taxon>Bacteria</taxon>
        <taxon>Pseudomonadati</taxon>
        <taxon>Spirochaetota</taxon>
        <taxon>Spirochaetia</taxon>
        <taxon>Leptospirales</taxon>
        <taxon>Leptospiraceae</taxon>
        <taxon>Leptospira</taxon>
    </lineage>
</organism>
<accession>M6U9Z9</accession>
<dbReference type="SUPFAM" id="SSF54593">
    <property type="entry name" value="Glyoxalase/Bleomycin resistance protein/Dihydroxybiphenyl dioxygenase"/>
    <property type="match status" value="1"/>
</dbReference>
<evidence type="ECO:0000313" key="1">
    <source>
        <dbReference type="EMBL" id="EMO41847.1"/>
    </source>
</evidence>
<protein>
    <recommendedName>
        <fullName evidence="3">Glyoxalase-like domain protein</fullName>
    </recommendedName>
</protein>
<sequence>MMISFLFLQSVPKPLSERLSCKVLSQFWERYTLSKKMIQFYASNFQSTDCTVSANLYSELFGFKIVFSSGIHSELLCSNKEVILIFSKESKNCPVNPGTLTFRIDKEEWGDFKTILFSRGFIMEVQDSRYVSVLDPWKNRIWFYFY</sequence>
<dbReference type="EMBL" id="AHOP02000021">
    <property type="protein sequence ID" value="EMO41847.1"/>
    <property type="molecule type" value="Genomic_DNA"/>
</dbReference>
<proteinExistence type="predicted"/>
<gene>
    <name evidence="1" type="ORF">LEP1GSC186_2104</name>
</gene>
<name>M6U9Z9_9LEPT</name>
<dbReference type="InterPro" id="IPR029068">
    <property type="entry name" value="Glyas_Bleomycin-R_OHBP_Dase"/>
</dbReference>
<reference evidence="1 2" key="1">
    <citation type="submission" date="2013-01" db="EMBL/GenBank/DDBJ databases">
        <authorList>
            <person name="Harkins D.M."/>
            <person name="Durkin A.S."/>
            <person name="Brinkac L.M."/>
            <person name="Haft D.H."/>
            <person name="Selengut J.D."/>
            <person name="Sanka R."/>
            <person name="DePew J."/>
            <person name="Purushe J."/>
            <person name="Matthias M.A."/>
            <person name="Vinetz J.M."/>
            <person name="Sutton G.G."/>
            <person name="Nierman W.C."/>
            <person name="Fouts D.E."/>
        </authorList>
    </citation>
    <scope>NUCLEOTIDE SEQUENCE [LARGE SCALE GENOMIC DNA]</scope>
    <source>
        <strain evidence="1 2">ZUN142</strain>
    </source>
</reference>